<protein>
    <submittedName>
        <fullName evidence="3">Phage-related tail transmembrane protein</fullName>
    </submittedName>
</protein>
<dbReference type="PANTHER" id="PTHR37813:SF1">
    <property type="entry name" value="FELS-2 PROPHAGE PROTEIN"/>
    <property type="match status" value="1"/>
</dbReference>
<dbReference type="EMBL" id="CABVQG010000023">
    <property type="protein sequence ID" value="VWD07606.1"/>
    <property type="molecule type" value="Genomic_DNA"/>
</dbReference>
<name>A0ABY6XZ18_9BURK</name>
<keyword evidence="1" id="KW-0175">Coiled coil</keyword>
<gene>
    <name evidence="3" type="ORF">BLA17378_05679</name>
</gene>
<evidence type="ECO:0000256" key="1">
    <source>
        <dbReference type="SAM" id="Coils"/>
    </source>
</evidence>
<dbReference type="Proteomes" id="UP000494120">
    <property type="component" value="Unassembled WGS sequence"/>
</dbReference>
<reference evidence="3 4" key="1">
    <citation type="submission" date="2019-09" db="EMBL/GenBank/DDBJ databases">
        <authorList>
            <person name="Depoorter E."/>
        </authorList>
    </citation>
    <scope>NUCLEOTIDE SEQUENCE [LARGE SCALE GENOMIC DNA]</scope>
    <source>
        <strain evidence="3 4">R-17378</strain>
    </source>
</reference>
<evidence type="ECO:0000313" key="3">
    <source>
        <dbReference type="EMBL" id="VWD07606.1"/>
    </source>
</evidence>
<feature type="coiled-coil region" evidence="1">
    <location>
        <begin position="29"/>
        <end position="83"/>
    </location>
</feature>
<evidence type="ECO:0000256" key="2">
    <source>
        <dbReference type="SAM" id="Phobius"/>
    </source>
</evidence>
<feature type="transmembrane region" description="Helical" evidence="2">
    <location>
        <begin position="565"/>
        <end position="591"/>
    </location>
</feature>
<keyword evidence="2 3" id="KW-0812">Transmembrane</keyword>
<keyword evidence="4" id="KW-1185">Reference proteome</keyword>
<dbReference type="PANTHER" id="PTHR37813">
    <property type="entry name" value="FELS-2 PROPHAGE PROTEIN"/>
    <property type="match status" value="1"/>
</dbReference>
<feature type="transmembrane region" description="Helical" evidence="2">
    <location>
        <begin position="793"/>
        <end position="815"/>
    </location>
</feature>
<proteinExistence type="predicted"/>
<accession>A0ABY6XZ18</accession>
<dbReference type="RefSeq" id="WP_174960178.1">
    <property type="nucleotide sequence ID" value="NZ_CABVQG010000023.1"/>
</dbReference>
<organism evidence="3 4">
    <name type="scientific">Burkholderia aenigmatica</name>
    <dbReference type="NCBI Taxonomy" id="2015348"/>
    <lineage>
        <taxon>Bacteria</taxon>
        <taxon>Pseudomonadati</taxon>
        <taxon>Pseudomonadota</taxon>
        <taxon>Betaproteobacteria</taxon>
        <taxon>Burkholderiales</taxon>
        <taxon>Burkholderiaceae</taxon>
        <taxon>Burkholderia</taxon>
        <taxon>Burkholderia cepacia complex</taxon>
    </lineage>
</organism>
<dbReference type="Gene3D" id="1.20.5.340">
    <property type="match status" value="1"/>
</dbReference>
<sequence length="1144" mass="120837">MSNRSLRLEVVLKALDQASRPIREIATKNRTLAKELRDSRARLKEFNDAQRRVGEFREMRTGLANTSTKLVDAQKKVKELAQSLRAYGPPSQQMTAELAKARQASSKLGAAFKKQSASVDELRNRLGRAGVDTRNLSEHERTLRTDIAATTGAIDAQSRRLDALNTRQKRIADARVKLGTTRGAAAEMAIGGYAARATGSHILNDLREPLTEAKKVQNERGRIQGLGLGDHATQDAERYVRAMKSPGVALGENMTLMRDAMSIFADEHHAQMVMPTLAKMKFANEAMFGAGQGHENEEKFMNMLKVIELRGGTKSEAAFKGEANMVQQVLTATGGRVGGDEWRNFIQTGKVAAKQMRQDAFYYQMEPLIQEMGGHAAGTGVQAAYSNLMQGKTTNRASARLVELGLVNKNDVEHTTTGRVKRIKPGALLQGDLFNASPFEWMEKVLLPKLKAKGITSDAKILEEFSTIMTNGNGANLFATMYMQREQIHKNEKLNRGAYGIDQLHELGQKQTEGKELIALEKVRNLRTVIGEQVLPVYNRALELTTNVLERLLGFAQAYPKFTRAVAIGAAGLGVLLAVLGTLTIALAGILGPLALVRFSMSVLGIQGGAVARALGASFGALRGISRSASGTASGVMAAGKVTQSAAGRIRQALSGAWQASSPRAAASSLRTYIASLAQRVPAACQAASAAVKQWGRSTVTAMKDGAGAARQYTVQVWRAVAAQAAATRTAAASRWTAARQYVVRRGASGMAVDTARGGLNLVKSGTVGAINGVRAALGGLAQTLMLVGRAALANPIGLVITAIALAALLVIKYWEPIKAFFSGFWQGLTEGLRPLAPIFSGVLATLGAAFAPLKPVFDWLVGAVKSAWDWITRLLGPVDTSKKSLDAATNAGKGFGAWLADIIVVAANASARFVEFGANLMSGLVNGIKNGLGSVKAAIESAGGSVIGWFKEKLGIHSPSRVFAALGGWTMAGLEEGLRDGQAGPLGTVLELGKKIVAAGTKIGIPGTAAIAGNVPPSVDTRPPISATAVAPMTGLVEGLRAGLAEPLGMVLELGKKIVAAGASIGIAGTAIAGGVPLTVDTRPPLTPAAVARTPSAPAPITINVYAAPGMDVQALAQEVRNVLRQEQATQAARERSRLRDRD</sequence>
<keyword evidence="2" id="KW-0472">Membrane</keyword>
<comment type="caution">
    <text evidence="3">The sequence shown here is derived from an EMBL/GenBank/DDBJ whole genome shotgun (WGS) entry which is preliminary data.</text>
</comment>
<keyword evidence="2" id="KW-1133">Transmembrane helix</keyword>
<evidence type="ECO:0000313" key="4">
    <source>
        <dbReference type="Proteomes" id="UP000494120"/>
    </source>
</evidence>